<reference evidence="2 3" key="1">
    <citation type="submission" date="2023-03" db="EMBL/GenBank/DDBJ databases">
        <title>Strain YYF002 represents a novel species in the genus Winogradskyella isolated from seawater.</title>
        <authorList>
            <person name="Fu Z.-Y."/>
        </authorList>
    </citation>
    <scope>NUCLEOTIDE SEQUENCE [LARGE SCALE GENOMIC DNA]</scope>
    <source>
        <strain evidence="2 3">YYF002</strain>
    </source>
</reference>
<keyword evidence="1" id="KW-0472">Membrane</keyword>
<evidence type="ECO:0008006" key="4">
    <source>
        <dbReference type="Google" id="ProtNLM"/>
    </source>
</evidence>
<proteinExistence type="predicted"/>
<protein>
    <recommendedName>
        <fullName evidence="4">Lipoprotein</fullName>
    </recommendedName>
</protein>
<dbReference type="Proteomes" id="UP001529085">
    <property type="component" value="Unassembled WGS sequence"/>
</dbReference>
<name>A0ABT6G4E7_9FLAO</name>
<sequence length="159" mass="18030">MNTVITIIGALGIALCLAPFIITNLKNKNKDSKIQTTISDYANQNGYKISEFEVKPKYALGIDKDNAKLFYLNTLNDKHSQNVEMIDLSEIDTSKIQIEKHFTSNKKEVIDKVLLNLIPKQNTAKTPSLVFYDSTVSFQFDGEMQSIQKWHNTISDLLN</sequence>
<feature type="transmembrane region" description="Helical" evidence="1">
    <location>
        <begin position="6"/>
        <end position="25"/>
    </location>
</feature>
<comment type="caution">
    <text evidence="2">The sequence shown here is derived from an EMBL/GenBank/DDBJ whole genome shotgun (WGS) entry which is preliminary data.</text>
</comment>
<keyword evidence="1" id="KW-0812">Transmembrane</keyword>
<evidence type="ECO:0000256" key="1">
    <source>
        <dbReference type="SAM" id="Phobius"/>
    </source>
</evidence>
<keyword evidence="1" id="KW-1133">Transmembrane helix</keyword>
<dbReference type="EMBL" id="JARSBN010000008">
    <property type="protein sequence ID" value="MDG4716921.1"/>
    <property type="molecule type" value="Genomic_DNA"/>
</dbReference>
<evidence type="ECO:0000313" key="2">
    <source>
        <dbReference type="EMBL" id="MDG4716921.1"/>
    </source>
</evidence>
<accession>A0ABT6G4E7</accession>
<gene>
    <name evidence="2" type="ORF">P7122_13630</name>
</gene>
<evidence type="ECO:0000313" key="3">
    <source>
        <dbReference type="Proteomes" id="UP001529085"/>
    </source>
</evidence>
<keyword evidence="3" id="KW-1185">Reference proteome</keyword>
<dbReference type="RefSeq" id="WP_278006358.1">
    <property type="nucleotide sequence ID" value="NZ_JARSBN010000008.1"/>
</dbReference>
<organism evidence="2 3">
    <name type="scientific">Winogradskyella marincola</name>
    <dbReference type="NCBI Taxonomy" id="3037795"/>
    <lineage>
        <taxon>Bacteria</taxon>
        <taxon>Pseudomonadati</taxon>
        <taxon>Bacteroidota</taxon>
        <taxon>Flavobacteriia</taxon>
        <taxon>Flavobacteriales</taxon>
        <taxon>Flavobacteriaceae</taxon>
        <taxon>Winogradskyella</taxon>
    </lineage>
</organism>